<comment type="caution">
    <text evidence="12">The sequence shown here is derived from an EMBL/GenBank/DDBJ whole genome shotgun (WGS) entry which is preliminary data.</text>
</comment>
<dbReference type="CDD" id="cd18541">
    <property type="entry name" value="ABC_6TM_TmrB_like"/>
    <property type="match status" value="1"/>
</dbReference>
<dbReference type="GO" id="GO:0005524">
    <property type="term" value="F:ATP binding"/>
    <property type="evidence" value="ECO:0007669"/>
    <property type="project" value="UniProtKB-KW"/>
</dbReference>
<feature type="domain" description="ABC transporter" evidence="10">
    <location>
        <begin position="337"/>
        <end position="572"/>
    </location>
</feature>
<evidence type="ECO:0000256" key="3">
    <source>
        <dbReference type="ARBA" id="ARBA00022475"/>
    </source>
</evidence>
<keyword evidence="5" id="KW-0547">Nucleotide-binding</keyword>
<dbReference type="InterPro" id="IPR011527">
    <property type="entry name" value="ABC1_TM_dom"/>
</dbReference>
<dbReference type="FunFam" id="3.40.50.300:FF:000221">
    <property type="entry name" value="Multidrug ABC transporter ATP-binding protein"/>
    <property type="match status" value="1"/>
</dbReference>
<proteinExistence type="predicted"/>
<reference evidence="12 13" key="1">
    <citation type="submission" date="2020-04" db="EMBL/GenBank/DDBJ databases">
        <title>Metagenomic profiling of ammonia- and methane-oxidizing microorganisms in a Dutch drinking water treatment plant.</title>
        <authorList>
            <person name="Poghosyan L."/>
            <person name="Leucker S."/>
        </authorList>
    </citation>
    <scope>NUCLEOTIDE SEQUENCE [LARGE SCALE GENOMIC DNA]</scope>
    <source>
        <strain evidence="12">S-RSF-IL-03</strain>
    </source>
</reference>
<evidence type="ECO:0000256" key="8">
    <source>
        <dbReference type="ARBA" id="ARBA00023136"/>
    </source>
</evidence>
<evidence type="ECO:0000256" key="2">
    <source>
        <dbReference type="ARBA" id="ARBA00022448"/>
    </source>
</evidence>
<sequence length="582" mass="64652">MQKRTARLHAYLARHRGGLAWGVACVLIANAIVVAQPQVLRFAVDDLYQGVTAQKLGRYALTLFGVALLGGIFKYFMRQVVIGISRRIEYDLRNDLFEHLQRLPASYYQDTRIGEIMARATNDMSAVRMMMGPGIMYFVNTVAVGVASIVLMFAISPRVTFYTLLPLPLVSFSVWFFGERIHRRFESIQAHFARIAAHVQENLSGLRVVRAFALERVQHADFLRLNREYLDRNVALIRTSGAFYPALSFLSGVAALLALFLGGREVIKDRISLGEFVAFTWYLGMLNWPVVALGWVISLWQRGLASWGRIDEILSADASIRTAPNARKPEGRASGEIVIRNLTFTYPGAREPALSNLSLDVPAGSTLAIVGRTGSGKSSLIQLLPRVFDAPRGTVFLDGIDVLDLDLQWLRAQIAYVPQETFLFSATLAENVAFGVDHATAAEIERVGAIAHLSPDVERFPKRWETRVGERGITLSGGQKQRTAIARALLRDSPVLLLDDCLSSVDTHTEHEILHGLEGEMRKRTALIVSHRVSAVRDADEIVVLDHGAVVERGTHDALLTRGGRYAELQRVEQLEEEIEAS</sequence>
<evidence type="ECO:0000259" key="11">
    <source>
        <dbReference type="PROSITE" id="PS50929"/>
    </source>
</evidence>
<comment type="subcellular location">
    <subcellularLocation>
        <location evidence="1">Cell membrane</location>
        <topology evidence="1">Multi-pass membrane protein</topology>
    </subcellularLocation>
</comment>
<dbReference type="Pfam" id="PF00664">
    <property type="entry name" value="ABC_membrane"/>
    <property type="match status" value="1"/>
</dbReference>
<keyword evidence="7 9" id="KW-1133">Transmembrane helix</keyword>
<keyword evidence="6 12" id="KW-0067">ATP-binding</keyword>
<dbReference type="GO" id="GO:0005886">
    <property type="term" value="C:plasma membrane"/>
    <property type="evidence" value="ECO:0007669"/>
    <property type="project" value="UniProtKB-SubCell"/>
</dbReference>
<dbReference type="InterPro" id="IPR027417">
    <property type="entry name" value="P-loop_NTPase"/>
</dbReference>
<evidence type="ECO:0000256" key="1">
    <source>
        <dbReference type="ARBA" id="ARBA00004651"/>
    </source>
</evidence>
<dbReference type="InterPro" id="IPR036640">
    <property type="entry name" value="ABC1_TM_sf"/>
</dbReference>
<name>A0A849SPS8_UNCEI</name>
<evidence type="ECO:0000313" key="12">
    <source>
        <dbReference type="EMBL" id="NOT34907.1"/>
    </source>
</evidence>
<accession>A0A849SPS8</accession>
<feature type="domain" description="ABC transmembrane type-1" evidence="11">
    <location>
        <begin position="20"/>
        <end position="302"/>
    </location>
</feature>
<evidence type="ECO:0000259" key="10">
    <source>
        <dbReference type="PROSITE" id="PS50893"/>
    </source>
</evidence>
<dbReference type="SMART" id="SM00382">
    <property type="entry name" value="AAA"/>
    <property type="match status" value="1"/>
</dbReference>
<feature type="transmembrane region" description="Helical" evidence="9">
    <location>
        <begin position="242"/>
        <end position="261"/>
    </location>
</feature>
<keyword evidence="2" id="KW-0813">Transport</keyword>
<dbReference type="SUPFAM" id="SSF90123">
    <property type="entry name" value="ABC transporter transmembrane region"/>
    <property type="match status" value="1"/>
</dbReference>
<protein>
    <submittedName>
        <fullName evidence="12">ABC transporter ATP-binding protein</fullName>
    </submittedName>
</protein>
<evidence type="ECO:0000256" key="7">
    <source>
        <dbReference type="ARBA" id="ARBA00022989"/>
    </source>
</evidence>
<dbReference type="PROSITE" id="PS50893">
    <property type="entry name" value="ABC_TRANSPORTER_2"/>
    <property type="match status" value="1"/>
</dbReference>
<dbReference type="Gene3D" id="1.20.1560.10">
    <property type="entry name" value="ABC transporter type 1, transmembrane domain"/>
    <property type="match status" value="1"/>
</dbReference>
<keyword evidence="4 9" id="KW-0812">Transmembrane</keyword>
<feature type="transmembrane region" description="Helical" evidence="9">
    <location>
        <begin position="281"/>
        <end position="300"/>
    </location>
</feature>
<dbReference type="AlphaFoldDB" id="A0A849SPS8"/>
<dbReference type="InterPro" id="IPR003439">
    <property type="entry name" value="ABC_transporter-like_ATP-bd"/>
</dbReference>
<evidence type="ECO:0000256" key="9">
    <source>
        <dbReference type="SAM" id="Phobius"/>
    </source>
</evidence>
<gene>
    <name evidence="12" type="ORF">HOP12_12155</name>
</gene>
<dbReference type="InterPro" id="IPR039421">
    <property type="entry name" value="Type_1_exporter"/>
</dbReference>
<dbReference type="PANTHER" id="PTHR24221:SF579">
    <property type="entry name" value="ABC TRANSPORTER"/>
    <property type="match status" value="1"/>
</dbReference>
<dbReference type="GO" id="GO:0140359">
    <property type="term" value="F:ABC-type transporter activity"/>
    <property type="evidence" value="ECO:0007669"/>
    <property type="project" value="InterPro"/>
</dbReference>
<dbReference type="Pfam" id="PF00005">
    <property type="entry name" value="ABC_tran"/>
    <property type="match status" value="1"/>
</dbReference>
<keyword evidence="8 9" id="KW-0472">Membrane</keyword>
<evidence type="ECO:0000313" key="13">
    <source>
        <dbReference type="Proteomes" id="UP000580839"/>
    </source>
</evidence>
<dbReference type="SUPFAM" id="SSF52540">
    <property type="entry name" value="P-loop containing nucleoside triphosphate hydrolases"/>
    <property type="match status" value="1"/>
</dbReference>
<dbReference type="GO" id="GO:0016887">
    <property type="term" value="F:ATP hydrolysis activity"/>
    <property type="evidence" value="ECO:0007669"/>
    <property type="project" value="InterPro"/>
</dbReference>
<evidence type="ECO:0000256" key="6">
    <source>
        <dbReference type="ARBA" id="ARBA00022840"/>
    </source>
</evidence>
<feature type="transmembrane region" description="Helical" evidence="9">
    <location>
        <begin position="161"/>
        <end position="178"/>
    </location>
</feature>
<dbReference type="PROSITE" id="PS50929">
    <property type="entry name" value="ABC_TM1F"/>
    <property type="match status" value="1"/>
</dbReference>
<keyword evidence="3" id="KW-1003">Cell membrane</keyword>
<dbReference type="InterPro" id="IPR003593">
    <property type="entry name" value="AAA+_ATPase"/>
</dbReference>
<dbReference type="EMBL" id="JABFRW010000155">
    <property type="protein sequence ID" value="NOT34907.1"/>
    <property type="molecule type" value="Genomic_DNA"/>
</dbReference>
<evidence type="ECO:0000256" key="5">
    <source>
        <dbReference type="ARBA" id="ARBA00022741"/>
    </source>
</evidence>
<dbReference type="Gene3D" id="3.40.50.300">
    <property type="entry name" value="P-loop containing nucleotide triphosphate hydrolases"/>
    <property type="match status" value="1"/>
</dbReference>
<dbReference type="Proteomes" id="UP000580839">
    <property type="component" value="Unassembled WGS sequence"/>
</dbReference>
<dbReference type="FunFam" id="1.20.1560.10:FF:000011">
    <property type="entry name" value="Multidrug ABC transporter ATP-binding protein"/>
    <property type="match status" value="1"/>
</dbReference>
<feature type="transmembrane region" description="Helical" evidence="9">
    <location>
        <begin position="134"/>
        <end position="155"/>
    </location>
</feature>
<dbReference type="PANTHER" id="PTHR24221">
    <property type="entry name" value="ATP-BINDING CASSETTE SUB-FAMILY B"/>
    <property type="match status" value="1"/>
</dbReference>
<evidence type="ECO:0000256" key="4">
    <source>
        <dbReference type="ARBA" id="ARBA00022692"/>
    </source>
</evidence>
<organism evidence="12 13">
    <name type="scientific">Eiseniibacteriota bacterium</name>
    <dbReference type="NCBI Taxonomy" id="2212470"/>
    <lineage>
        <taxon>Bacteria</taxon>
        <taxon>Candidatus Eiseniibacteriota</taxon>
    </lineage>
</organism>
<feature type="transmembrane region" description="Helical" evidence="9">
    <location>
        <begin position="59"/>
        <end position="77"/>
    </location>
</feature>